<dbReference type="AlphaFoldDB" id="A0A7S0V3I6"/>
<dbReference type="SUPFAM" id="SSF54211">
    <property type="entry name" value="Ribosomal protein S5 domain 2-like"/>
    <property type="match status" value="1"/>
</dbReference>
<dbReference type="EMBL" id="HBFM01016782">
    <property type="protein sequence ID" value="CAD8774326.1"/>
    <property type="molecule type" value="Transcribed_RNA"/>
</dbReference>
<dbReference type="Pfam" id="PF01205">
    <property type="entry name" value="Impact_N"/>
    <property type="match status" value="1"/>
</dbReference>
<comment type="similarity">
    <text evidence="1">Belongs to the IMPACT family.</text>
</comment>
<dbReference type="PANTHER" id="PTHR16301">
    <property type="entry name" value="IMPACT-RELATED"/>
    <property type="match status" value="1"/>
</dbReference>
<dbReference type="InterPro" id="IPR020569">
    <property type="entry name" value="UPF0029_Impact_CS"/>
</dbReference>
<organism evidence="3">
    <name type="scientific">Polytomella parva</name>
    <dbReference type="NCBI Taxonomy" id="51329"/>
    <lineage>
        <taxon>Eukaryota</taxon>
        <taxon>Viridiplantae</taxon>
        <taxon>Chlorophyta</taxon>
        <taxon>core chlorophytes</taxon>
        <taxon>Chlorophyceae</taxon>
        <taxon>CS clade</taxon>
        <taxon>Chlamydomonadales</taxon>
        <taxon>Chlamydomonadaceae</taxon>
        <taxon>Polytomella</taxon>
    </lineage>
</organism>
<evidence type="ECO:0000259" key="2">
    <source>
        <dbReference type="Pfam" id="PF01205"/>
    </source>
</evidence>
<evidence type="ECO:0000256" key="1">
    <source>
        <dbReference type="ARBA" id="ARBA00007665"/>
    </source>
</evidence>
<accession>A0A7S0V3I6</accession>
<gene>
    <name evidence="3" type="ORF">PPAR00522_LOCUS10733</name>
</gene>
<dbReference type="GO" id="GO:0140469">
    <property type="term" value="P:GCN2-mediated signaling"/>
    <property type="evidence" value="ECO:0007669"/>
    <property type="project" value="TreeGrafter"/>
</dbReference>
<protein>
    <recommendedName>
        <fullName evidence="2">Impact N-terminal domain-containing protein</fullName>
    </recommendedName>
</protein>
<dbReference type="GO" id="GO:0006446">
    <property type="term" value="P:regulation of translational initiation"/>
    <property type="evidence" value="ECO:0007669"/>
    <property type="project" value="TreeGrafter"/>
</dbReference>
<dbReference type="InterPro" id="IPR023582">
    <property type="entry name" value="Impact"/>
</dbReference>
<dbReference type="InterPro" id="IPR020568">
    <property type="entry name" value="Ribosomal_Su5_D2-typ_SF"/>
</dbReference>
<sequence length="156" mass="16854">MMDLLLQNNKIAAATHNILAYRIMNSIIHQDSNAGHNYSHSHSSNDNGCRYSGSGNSGNCNTPISPAPTSSPPPFHSSAQAAICIQDYDDDGETHAGARLLHLLQVLNVTNVAVVVSRWFGGTLLGPSRFAIINDTARRLLNESGPWGPDHRRVGR</sequence>
<evidence type="ECO:0000313" key="3">
    <source>
        <dbReference type="EMBL" id="CAD8774326.1"/>
    </source>
</evidence>
<name>A0A7S0V3I6_9CHLO</name>
<feature type="domain" description="Impact N-terminal" evidence="2">
    <location>
        <begin position="85"/>
        <end position="140"/>
    </location>
</feature>
<dbReference type="PROSITE" id="PS00910">
    <property type="entry name" value="UPF0029"/>
    <property type="match status" value="1"/>
</dbReference>
<dbReference type="InterPro" id="IPR036956">
    <property type="entry name" value="Impact_N_sf"/>
</dbReference>
<dbReference type="InterPro" id="IPR001498">
    <property type="entry name" value="Impact_N"/>
</dbReference>
<proteinExistence type="inferred from homology"/>
<dbReference type="GO" id="GO:0005737">
    <property type="term" value="C:cytoplasm"/>
    <property type="evidence" value="ECO:0007669"/>
    <property type="project" value="TreeGrafter"/>
</dbReference>
<dbReference type="Gene3D" id="3.30.230.30">
    <property type="entry name" value="Impact, N-terminal domain"/>
    <property type="match status" value="1"/>
</dbReference>
<dbReference type="PANTHER" id="PTHR16301:SF25">
    <property type="entry name" value="PROTEIN IMPACT"/>
    <property type="match status" value="1"/>
</dbReference>
<reference evidence="3" key="1">
    <citation type="submission" date="2021-01" db="EMBL/GenBank/DDBJ databases">
        <authorList>
            <person name="Corre E."/>
            <person name="Pelletier E."/>
            <person name="Niang G."/>
            <person name="Scheremetjew M."/>
            <person name="Finn R."/>
            <person name="Kale V."/>
            <person name="Holt S."/>
            <person name="Cochrane G."/>
            <person name="Meng A."/>
            <person name="Brown T."/>
            <person name="Cohen L."/>
        </authorList>
    </citation>
    <scope>NUCLEOTIDE SEQUENCE</scope>
    <source>
        <strain evidence="3">SAG 63-3</strain>
    </source>
</reference>